<reference evidence="2 3" key="1">
    <citation type="submission" date="2018-05" db="EMBL/GenBank/DDBJ databases">
        <title>Genomic Encyclopedia of Type Strains, Phase IV (KMG-IV): sequencing the most valuable type-strain genomes for metagenomic binning, comparative biology and taxonomic classification.</title>
        <authorList>
            <person name="Goeker M."/>
        </authorList>
    </citation>
    <scope>NUCLEOTIDE SEQUENCE [LARGE SCALE GENOMIC DNA]</scope>
    <source>
        <strain evidence="2 3">DSM 3183</strain>
    </source>
</reference>
<dbReference type="Proteomes" id="UP000248014">
    <property type="component" value="Unassembled WGS sequence"/>
</dbReference>
<evidence type="ECO:0000313" key="2">
    <source>
        <dbReference type="EMBL" id="PXW67877.1"/>
    </source>
</evidence>
<keyword evidence="3" id="KW-1185">Reference proteome</keyword>
<accession>A0A2V3UNU0</accession>
<keyword evidence="1" id="KW-1133">Transmembrane helix</keyword>
<evidence type="ECO:0000256" key="1">
    <source>
        <dbReference type="SAM" id="Phobius"/>
    </source>
</evidence>
<comment type="caution">
    <text evidence="2">The sequence shown here is derived from an EMBL/GenBank/DDBJ whole genome shotgun (WGS) entry which is preliminary data.</text>
</comment>
<keyword evidence="1" id="KW-0472">Membrane</keyword>
<organism evidence="2 3">
    <name type="scientific">Blastomonas natatoria</name>
    <dbReference type="NCBI Taxonomy" id="34015"/>
    <lineage>
        <taxon>Bacteria</taxon>
        <taxon>Pseudomonadati</taxon>
        <taxon>Pseudomonadota</taxon>
        <taxon>Alphaproteobacteria</taxon>
        <taxon>Sphingomonadales</taxon>
        <taxon>Sphingomonadaceae</taxon>
        <taxon>Blastomonas</taxon>
    </lineage>
</organism>
<gene>
    <name evidence="2" type="ORF">C7451_12313</name>
</gene>
<sequence>MRPDPTLWGLKADRRPQHGFFGEPISAAIAGVALMLAAIAIPGRFFLTLVLELIR</sequence>
<dbReference type="AlphaFoldDB" id="A0A2V3UNU0"/>
<dbReference type="RefSeq" id="WP_167398610.1">
    <property type="nucleotide sequence ID" value="NZ_QJJM01000023.1"/>
</dbReference>
<protein>
    <submittedName>
        <fullName evidence="2">Uncharacterized protein</fullName>
    </submittedName>
</protein>
<keyword evidence="1" id="KW-0812">Transmembrane</keyword>
<feature type="transmembrane region" description="Helical" evidence="1">
    <location>
        <begin position="25"/>
        <end position="51"/>
    </location>
</feature>
<proteinExistence type="predicted"/>
<evidence type="ECO:0000313" key="3">
    <source>
        <dbReference type="Proteomes" id="UP000248014"/>
    </source>
</evidence>
<name>A0A2V3UNU0_9SPHN</name>
<dbReference type="EMBL" id="QJJM01000023">
    <property type="protein sequence ID" value="PXW67877.1"/>
    <property type="molecule type" value="Genomic_DNA"/>
</dbReference>